<gene>
    <name evidence="1" type="ORF">GCM10010123_05380</name>
</gene>
<dbReference type="Gene3D" id="1.10.150.240">
    <property type="entry name" value="Putative phosphatase, domain 2"/>
    <property type="match status" value="1"/>
</dbReference>
<dbReference type="Gene3D" id="3.40.50.1000">
    <property type="entry name" value="HAD superfamily/HAD-like"/>
    <property type="match status" value="1"/>
</dbReference>
<dbReference type="GO" id="GO:0006281">
    <property type="term" value="P:DNA repair"/>
    <property type="evidence" value="ECO:0007669"/>
    <property type="project" value="TreeGrafter"/>
</dbReference>
<sequence>MTGQRTALILWDIDHTLVSIGGLSRRIYERAFREVTGQPLGELADMTGRTECAILTDTLDMHGIHATSELLDACYRALAVAAEDLRDEIRGSGRVLPGAPGALAGLAAVAQQTVVTGNIRPIAEIKLGALDLAEHINFAIGGYGSDGQYREPLVRLACARANEQLGTSFAAQQVVVIGDTPLDIEAARAAGVHSIGVATGSSSVEALEAVQSSAVLPDLSDSDRLLRVVLELTA</sequence>
<dbReference type="InterPro" id="IPR036412">
    <property type="entry name" value="HAD-like_sf"/>
</dbReference>
<dbReference type="GO" id="GO:0005829">
    <property type="term" value="C:cytosol"/>
    <property type="evidence" value="ECO:0007669"/>
    <property type="project" value="TreeGrafter"/>
</dbReference>
<comment type="caution">
    <text evidence="1">The sequence shown here is derived from an EMBL/GenBank/DDBJ whole genome shotgun (WGS) entry which is preliminary data.</text>
</comment>
<protein>
    <submittedName>
        <fullName evidence="1">Haloacid dehalogenase</fullName>
    </submittedName>
</protein>
<dbReference type="EMBL" id="BMQB01000001">
    <property type="protein sequence ID" value="GGJ78318.1"/>
    <property type="molecule type" value="Genomic_DNA"/>
</dbReference>
<dbReference type="Proteomes" id="UP000649739">
    <property type="component" value="Unassembled WGS sequence"/>
</dbReference>
<dbReference type="GO" id="GO:0008967">
    <property type="term" value="F:phosphoglycolate phosphatase activity"/>
    <property type="evidence" value="ECO:0007669"/>
    <property type="project" value="TreeGrafter"/>
</dbReference>
<reference evidence="1" key="1">
    <citation type="journal article" date="2014" name="Int. J. Syst. Evol. Microbiol.">
        <title>Complete genome sequence of Corynebacterium casei LMG S-19264T (=DSM 44701T), isolated from a smear-ripened cheese.</title>
        <authorList>
            <consortium name="US DOE Joint Genome Institute (JGI-PGF)"/>
            <person name="Walter F."/>
            <person name="Albersmeier A."/>
            <person name="Kalinowski J."/>
            <person name="Ruckert C."/>
        </authorList>
    </citation>
    <scope>NUCLEOTIDE SEQUENCE</scope>
    <source>
        <strain evidence="1">JCM 3090</strain>
    </source>
</reference>
<keyword evidence="2" id="KW-1185">Reference proteome</keyword>
<dbReference type="InterPro" id="IPR023214">
    <property type="entry name" value="HAD_sf"/>
</dbReference>
<dbReference type="SFLD" id="SFLDG01129">
    <property type="entry name" value="C1.5:_HAD__Beta-PGM__Phosphata"/>
    <property type="match status" value="1"/>
</dbReference>
<dbReference type="InterPro" id="IPR023198">
    <property type="entry name" value="PGP-like_dom2"/>
</dbReference>
<dbReference type="PANTHER" id="PTHR43434:SF1">
    <property type="entry name" value="PHOSPHOGLYCOLATE PHOSPHATASE"/>
    <property type="match status" value="1"/>
</dbReference>
<dbReference type="AlphaFoldDB" id="A0A8J3AZ92"/>
<evidence type="ECO:0000313" key="1">
    <source>
        <dbReference type="EMBL" id="GGJ78318.1"/>
    </source>
</evidence>
<dbReference type="InterPro" id="IPR050155">
    <property type="entry name" value="HAD-like_hydrolase_sf"/>
</dbReference>
<name>A0A8J3AZ92_9ACTN</name>
<accession>A0A8J3AZ92</accession>
<dbReference type="Pfam" id="PF12710">
    <property type="entry name" value="HAD"/>
    <property type="match status" value="1"/>
</dbReference>
<reference evidence="1" key="2">
    <citation type="submission" date="2020-09" db="EMBL/GenBank/DDBJ databases">
        <authorList>
            <person name="Sun Q."/>
            <person name="Ohkuma M."/>
        </authorList>
    </citation>
    <scope>NUCLEOTIDE SEQUENCE</scope>
    <source>
        <strain evidence="1">JCM 3090</strain>
    </source>
</reference>
<dbReference type="RefSeq" id="WP_229783252.1">
    <property type="nucleotide sequence ID" value="NZ_BMQB01000001.1"/>
</dbReference>
<evidence type="ECO:0000313" key="2">
    <source>
        <dbReference type="Proteomes" id="UP000649739"/>
    </source>
</evidence>
<proteinExistence type="predicted"/>
<dbReference type="SUPFAM" id="SSF56784">
    <property type="entry name" value="HAD-like"/>
    <property type="match status" value="1"/>
</dbReference>
<organism evidence="1 2">
    <name type="scientific">Pilimelia anulata</name>
    <dbReference type="NCBI Taxonomy" id="53371"/>
    <lineage>
        <taxon>Bacteria</taxon>
        <taxon>Bacillati</taxon>
        <taxon>Actinomycetota</taxon>
        <taxon>Actinomycetes</taxon>
        <taxon>Micromonosporales</taxon>
        <taxon>Micromonosporaceae</taxon>
        <taxon>Pilimelia</taxon>
    </lineage>
</organism>
<dbReference type="SFLD" id="SFLDS00003">
    <property type="entry name" value="Haloacid_Dehalogenase"/>
    <property type="match status" value="1"/>
</dbReference>
<dbReference type="PANTHER" id="PTHR43434">
    <property type="entry name" value="PHOSPHOGLYCOLATE PHOSPHATASE"/>
    <property type="match status" value="1"/>
</dbReference>